<comment type="similarity">
    <text evidence="9 10">Belongs to the pyridoxine kinase family. PdxY subfamily.</text>
</comment>
<dbReference type="PANTHER" id="PTHR10534:SF2">
    <property type="entry name" value="PYRIDOXAL KINASE"/>
    <property type="match status" value="1"/>
</dbReference>
<evidence type="ECO:0000256" key="5">
    <source>
        <dbReference type="ARBA" id="ARBA00022777"/>
    </source>
</evidence>
<keyword evidence="4 10" id="KW-0547">Nucleotide-binding</keyword>
<dbReference type="GO" id="GO:0009443">
    <property type="term" value="P:pyridoxal 5'-phosphate salvage"/>
    <property type="evidence" value="ECO:0007669"/>
    <property type="project" value="UniProtKB-UniRule"/>
</dbReference>
<dbReference type="RefSeq" id="WP_092550336.1">
    <property type="nucleotide sequence ID" value="NZ_CAWRBG010000035.1"/>
</dbReference>
<evidence type="ECO:0000313" key="13">
    <source>
        <dbReference type="Proteomes" id="UP000242496"/>
    </source>
</evidence>
<organism evidence="12 13">
    <name type="scientific">Xenorhabdus koppenhoeferi</name>
    <dbReference type="NCBI Taxonomy" id="351659"/>
    <lineage>
        <taxon>Bacteria</taxon>
        <taxon>Pseudomonadati</taxon>
        <taxon>Pseudomonadota</taxon>
        <taxon>Gammaproteobacteria</taxon>
        <taxon>Enterobacterales</taxon>
        <taxon>Morganellaceae</taxon>
        <taxon>Xenorhabdus</taxon>
    </lineage>
</organism>
<reference evidence="13" key="1">
    <citation type="submission" date="2016-10" db="EMBL/GenBank/DDBJ databases">
        <authorList>
            <person name="Varghese N."/>
            <person name="Submissions S."/>
        </authorList>
    </citation>
    <scope>NUCLEOTIDE SEQUENCE [LARGE SCALE GENOMIC DNA]</scope>
    <source>
        <strain evidence="13">DSM 18168</strain>
    </source>
</reference>
<keyword evidence="6 10" id="KW-0067">ATP-binding</keyword>
<evidence type="ECO:0000256" key="4">
    <source>
        <dbReference type="ARBA" id="ARBA00022741"/>
    </source>
</evidence>
<dbReference type="GO" id="GO:0000287">
    <property type="term" value="F:magnesium ion binding"/>
    <property type="evidence" value="ECO:0007669"/>
    <property type="project" value="UniProtKB-UniRule"/>
</dbReference>
<feature type="binding site" evidence="10">
    <location>
        <position position="148"/>
    </location>
    <ligand>
        <name>ATP</name>
        <dbReference type="ChEBI" id="CHEBI:30616"/>
    </ligand>
</feature>
<evidence type="ECO:0000256" key="10">
    <source>
        <dbReference type="HAMAP-Rule" id="MF_01639"/>
    </source>
</evidence>
<feature type="binding site" evidence="10">
    <location>
        <position position="9"/>
    </location>
    <ligand>
        <name>substrate</name>
    </ligand>
</feature>
<feature type="binding site" evidence="10">
    <location>
        <position position="181"/>
    </location>
    <ligand>
        <name>ATP</name>
        <dbReference type="ChEBI" id="CHEBI:30616"/>
    </ligand>
</feature>
<feature type="binding site" evidence="10">
    <location>
        <position position="223"/>
    </location>
    <ligand>
        <name>substrate</name>
    </ligand>
</feature>
<proteinExistence type="inferred from homology"/>
<dbReference type="EC" id="2.7.1.35" evidence="10"/>
<dbReference type="HAMAP" id="MF_01639">
    <property type="entry name" value="PdxY"/>
    <property type="match status" value="1"/>
</dbReference>
<evidence type="ECO:0000259" key="11">
    <source>
        <dbReference type="Pfam" id="PF08543"/>
    </source>
</evidence>
<dbReference type="GO" id="GO:0005524">
    <property type="term" value="F:ATP binding"/>
    <property type="evidence" value="ECO:0007669"/>
    <property type="project" value="UniProtKB-UniRule"/>
</dbReference>
<dbReference type="FunFam" id="3.40.1190.20:FF:000008">
    <property type="entry name" value="Pyridoxal kinase PdxY"/>
    <property type="match status" value="1"/>
</dbReference>
<evidence type="ECO:0000313" key="12">
    <source>
        <dbReference type="EMBL" id="SFU58550.1"/>
    </source>
</evidence>
<name>A0A1I7HCV5_9GAMM</name>
<dbReference type="Gene3D" id="3.40.1190.20">
    <property type="match status" value="1"/>
</dbReference>
<comment type="cofactor">
    <cofactor evidence="10">
        <name>Mg(2+)</name>
        <dbReference type="ChEBI" id="CHEBI:18420"/>
    </cofactor>
</comment>
<evidence type="ECO:0000256" key="8">
    <source>
        <dbReference type="ARBA" id="ARBA00049293"/>
    </source>
</evidence>
<dbReference type="NCBIfam" id="TIGR00687">
    <property type="entry name" value="pyridox_kin"/>
    <property type="match status" value="1"/>
</dbReference>
<feature type="binding site" evidence="10">
    <location>
        <begin position="208"/>
        <end position="211"/>
    </location>
    <ligand>
        <name>ATP</name>
        <dbReference type="ChEBI" id="CHEBI:30616"/>
    </ligand>
</feature>
<sequence length="292" mass="32206">MKNILSIQSHVVFGHAGNSAAVFPMNRMGVNVWPLNTVQFSNHTQYTQWRGCVMPPEHLAEIVQGIGEIDKLTSCNAVLSGYIGSAEQGRYILDIVKQVKQANPDAWYFCDPVMGHPEKGCIVVPGVAEFFCEEALPVSDIIAPNLLELETLTGRKIENVEQTISASRELCEKGPKIVLVKHLSRAGYRADCFEMLLVTKEHSWHISRPLIDTGERQPVGVGDLTSGLLLVNLLKSLSLTDDVLKAALEHVTSAVYEVMLETQARGEYELQLIAAQDKMVAPTHQFNAISID</sequence>
<dbReference type="InterPro" id="IPR029056">
    <property type="entry name" value="Ribokinase-like"/>
</dbReference>
<comment type="catalytic activity">
    <reaction evidence="8 10">
        <text>pyridoxal + ATP = pyridoxal 5'-phosphate + ADP + H(+)</text>
        <dbReference type="Rhea" id="RHEA:10224"/>
        <dbReference type="ChEBI" id="CHEBI:15378"/>
        <dbReference type="ChEBI" id="CHEBI:17310"/>
        <dbReference type="ChEBI" id="CHEBI:30616"/>
        <dbReference type="ChEBI" id="CHEBI:456216"/>
        <dbReference type="ChEBI" id="CHEBI:597326"/>
        <dbReference type="EC" id="2.7.1.35"/>
    </reaction>
</comment>
<evidence type="ECO:0000256" key="3">
    <source>
        <dbReference type="ARBA" id="ARBA00022679"/>
    </source>
</evidence>
<keyword evidence="5 10" id="KW-0418">Kinase</keyword>
<feature type="binding site" evidence="10">
    <location>
        <position position="143"/>
    </location>
    <ligand>
        <name>ATP</name>
        <dbReference type="ChEBI" id="CHEBI:30616"/>
    </ligand>
</feature>
<evidence type="ECO:0000256" key="9">
    <source>
        <dbReference type="ARBA" id="ARBA00061702"/>
    </source>
</evidence>
<comment type="function">
    <text evidence="10">Pyridoxal kinase involved in the salvage pathway of pyridoxal 5'-phosphate (PLP). Catalyzes the phosphorylation of pyridoxal to PLP.</text>
</comment>
<accession>A0A1I7HCV5</accession>
<dbReference type="CDD" id="cd01173">
    <property type="entry name" value="pyridoxal_pyridoxamine_kinase"/>
    <property type="match status" value="1"/>
</dbReference>
<evidence type="ECO:0000256" key="1">
    <source>
        <dbReference type="ARBA" id="ARBA00005210"/>
    </source>
</evidence>
<keyword evidence="7 10" id="KW-0460">Magnesium</keyword>
<feature type="binding site" evidence="10">
    <location>
        <begin position="44"/>
        <end position="45"/>
    </location>
    <ligand>
        <name>substrate</name>
    </ligand>
</feature>
<dbReference type="PANTHER" id="PTHR10534">
    <property type="entry name" value="PYRIDOXAL KINASE"/>
    <property type="match status" value="1"/>
</dbReference>
<dbReference type="GO" id="GO:0005829">
    <property type="term" value="C:cytosol"/>
    <property type="evidence" value="ECO:0007669"/>
    <property type="project" value="TreeGrafter"/>
</dbReference>
<protein>
    <recommendedName>
        <fullName evidence="10">Pyridoxal kinase PdxY</fullName>
        <shortName evidence="10">PL kinase</shortName>
        <ecNumber evidence="10">2.7.1.35</ecNumber>
    </recommendedName>
</protein>
<dbReference type="Pfam" id="PF08543">
    <property type="entry name" value="Phos_pyr_kin"/>
    <property type="match status" value="1"/>
</dbReference>
<dbReference type="InterPro" id="IPR013749">
    <property type="entry name" value="PM/HMP-P_kinase-1"/>
</dbReference>
<dbReference type="InterPro" id="IPR004625">
    <property type="entry name" value="PyrdxlKinase"/>
</dbReference>
<dbReference type="EMBL" id="FPBJ01000013">
    <property type="protein sequence ID" value="SFU58550.1"/>
    <property type="molecule type" value="Genomic_DNA"/>
</dbReference>
<dbReference type="UniPathway" id="UPA01068">
    <property type="reaction ID" value="UER00298"/>
</dbReference>
<comment type="subunit">
    <text evidence="2 10">Homodimer.</text>
</comment>
<dbReference type="STRING" id="351659.SAMN05421784_11318"/>
<feature type="domain" description="Pyridoxamine kinase/Phosphomethylpyrimidine kinase" evidence="11">
    <location>
        <begin position="74"/>
        <end position="256"/>
    </location>
</feature>
<dbReference type="AlphaFoldDB" id="A0A1I7HCV5"/>
<keyword evidence="13" id="KW-1185">Reference proteome</keyword>
<feature type="binding site" evidence="10">
    <location>
        <position position="111"/>
    </location>
    <ligand>
        <name>ATP</name>
        <dbReference type="ChEBI" id="CHEBI:30616"/>
    </ligand>
</feature>
<comment type="pathway">
    <text evidence="1 10">Cofactor metabolism; pyridoxal 5'-phosphate salvage; pyridoxal 5'-phosphate from pyridoxal: step 1/1.</text>
</comment>
<dbReference type="InterPro" id="IPR023685">
    <property type="entry name" value="Pyridoxal_kinase_PdxY"/>
</dbReference>
<evidence type="ECO:0000256" key="2">
    <source>
        <dbReference type="ARBA" id="ARBA00011738"/>
    </source>
</evidence>
<dbReference type="OrthoDB" id="9800808at2"/>
<keyword evidence="3 10" id="KW-0808">Transferase</keyword>
<evidence type="ECO:0000256" key="6">
    <source>
        <dbReference type="ARBA" id="ARBA00022840"/>
    </source>
</evidence>
<evidence type="ECO:0000256" key="7">
    <source>
        <dbReference type="ARBA" id="ARBA00022842"/>
    </source>
</evidence>
<gene>
    <name evidence="10" type="primary">pdxY</name>
    <name evidence="12" type="ORF">SAMN05421784_11318</name>
</gene>
<dbReference type="SUPFAM" id="SSF53613">
    <property type="entry name" value="Ribokinase-like"/>
    <property type="match status" value="1"/>
</dbReference>
<dbReference type="GO" id="GO:0008478">
    <property type="term" value="F:pyridoxal kinase activity"/>
    <property type="evidence" value="ECO:0007669"/>
    <property type="project" value="UniProtKB-UniRule"/>
</dbReference>
<dbReference type="NCBIfam" id="NF004398">
    <property type="entry name" value="PRK05756.1"/>
    <property type="match status" value="1"/>
</dbReference>
<dbReference type="Proteomes" id="UP000242496">
    <property type="component" value="Unassembled WGS sequence"/>
</dbReference>